<dbReference type="RefSeq" id="WP_099151783.1">
    <property type="nucleotide sequence ID" value="NZ_PDUD01000024.1"/>
</dbReference>
<reference evidence="2 3" key="1">
    <citation type="submission" date="2017-10" db="EMBL/GenBank/DDBJ databases">
        <title>The draft genome sequence of Lewinella nigricans NBRC 102662.</title>
        <authorList>
            <person name="Wang K."/>
        </authorList>
    </citation>
    <scope>NUCLEOTIDE SEQUENCE [LARGE SCALE GENOMIC DNA]</scope>
    <source>
        <strain evidence="2 3">NBRC 102662</strain>
    </source>
</reference>
<accession>A0A2D0N882</accession>
<keyword evidence="3" id="KW-1185">Reference proteome</keyword>
<feature type="chain" id="PRO_5012542167" description="T9SS type A sorting domain-containing protein" evidence="1">
    <location>
        <begin position="20"/>
        <end position="351"/>
    </location>
</feature>
<dbReference type="Proteomes" id="UP000223913">
    <property type="component" value="Unassembled WGS sequence"/>
</dbReference>
<gene>
    <name evidence="2" type="ORF">CRP01_19610</name>
</gene>
<dbReference type="EMBL" id="PDUD01000024">
    <property type="protein sequence ID" value="PHN04724.1"/>
    <property type="molecule type" value="Genomic_DNA"/>
</dbReference>
<dbReference type="OrthoDB" id="1123245at2"/>
<keyword evidence="1" id="KW-0732">Signal</keyword>
<evidence type="ECO:0000313" key="3">
    <source>
        <dbReference type="Proteomes" id="UP000223913"/>
    </source>
</evidence>
<comment type="caution">
    <text evidence="2">The sequence shown here is derived from an EMBL/GenBank/DDBJ whole genome shotgun (WGS) entry which is preliminary data.</text>
</comment>
<protein>
    <recommendedName>
        <fullName evidence="4">T9SS type A sorting domain-containing protein</fullName>
    </recommendedName>
</protein>
<evidence type="ECO:0008006" key="4">
    <source>
        <dbReference type="Google" id="ProtNLM"/>
    </source>
</evidence>
<sequence length="351" mass="39664">MMRCLLALALLSSAQLLYATHNRTGYISYEQTGPLTIEAEIITYTRASSRPADRDTLTICWGDGVCEKVIRTNGDGVPPSGVELGDDFKFNIYRAEHTYASRDTYVISMTDPNRDTGILNVNPPDSEQIAFHLQAMVRLLDPDTEGINTSPRILNPTIDLINVGQVYAFNPNAYDVDGDSIVYELVAPLQGINEPVPNFSHPNEIDSGGNNLFQVDPITGQLTWDTPNLIGKYNIGILFKSYRNGELIDQFILDMELLVRAQTTDTEELEWARQNLRIFPNPAFGQSVQVEFSNWQEAVPYRIFNPLGQFLREGQLRDRISRIELPVQAGGTYIISFWNGRRWVPQRFQLL</sequence>
<proteinExistence type="predicted"/>
<organism evidence="2 3">
    <name type="scientific">Flavilitoribacter nigricans (strain ATCC 23147 / DSM 23189 / NBRC 102662 / NCIMB 1420 / SS-2)</name>
    <name type="common">Lewinella nigricans</name>
    <dbReference type="NCBI Taxonomy" id="1122177"/>
    <lineage>
        <taxon>Bacteria</taxon>
        <taxon>Pseudomonadati</taxon>
        <taxon>Bacteroidota</taxon>
        <taxon>Saprospiria</taxon>
        <taxon>Saprospirales</taxon>
        <taxon>Lewinellaceae</taxon>
        <taxon>Flavilitoribacter</taxon>
    </lineage>
</organism>
<name>A0A2D0N882_FLAN2</name>
<evidence type="ECO:0000256" key="1">
    <source>
        <dbReference type="SAM" id="SignalP"/>
    </source>
</evidence>
<feature type="signal peptide" evidence="1">
    <location>
        <begin position="1"/>
        <end position="19"/>
    </location>
</feature>
<dbReference type="AlphaFoldDB" id="A0A2D0N882"/>
<evidence type="ECO:0000313" key="2">
    <source>
        <dbReference type="EMBL" id="PHN04724.1"/>
    </source>
</evidence>